<dbReference type="STRING" id="1550566.SZ63_00655"/>
<sequence length="231" mass="25987">MVHVPDIASQQRIASILSAYDDLIENNRRRIQLLEEAARLLYREWFIHLRFPGHEHAAINDGVPEGWEKKTLGDVAPLNYGKALKQDDRVSGPFPVYGSSGIVGTHVKALVPGPTIIVGRKGNVGSVYRSSEDCHPIDTVYYIDSSRCSFHLYYALQHMSFINTDVAVPGLNRNFAHSRSILIPEQKIYRLFEDTVAPMHLQIDLLCKENVALTQARDLLLPRLMNGEIAV</sequence>
<dbReference type="InterPro" id="IPR052021">
    <property type="entry name" value="Type-I_RS_S_subunit"/>
</dbReference>
<evidence type="ECO:0000256" key="2">
    <source>
        <dbReference type="ARBA" id="ARBA00022747"/>
    </source>
</evidence>
<protein>
    <recommendedName>
        <fullName evidence="5">Type I restriction modification DNA specificity domain-containing protein</fullName>
    </recommendedName>
</protein>
<accession>A0A0H1R2P6</accession>
<evidence type="ECO:0000256" key="3">
    <source>
        <dbReference type="ARBA" id="ARBA00023125"/>
    </source>
</evidence>
<dbReference type="Gene3D" id="3.90.220.20">
    <property type="entry name" value="DNA methylase specificity domains"/>
    <property type="match status" value="1"/>
</dbReference>
<dbReference type="InterPro" id="IPR044946">
    <property type="entry name" value="Restrct_endonuc_typeI_TRD_sf"/>
</dbReference>
<dbReference type="REBASE" id="148946">
    <property type="entry name" value="S.MseS3FaORF680P"/>
</dbReference>
<name>A0A0H1R2P6_9EURY</name>
<keyword evidence="4" id="KW-0175">Coiled coil</keyword>
<keyword evidence="3" id="KW-0238">DNA-binding</keyword>
<dbReference type="SUPFAM" id="SSF116734">
    <property type="entry name" value="DNA methylase specificity domain"/>
    <property type="match status" value="2"/>
</dbReference>
<organism evidence="6 7">
    <name type="scientific">Methanoculleus sediminis</name>
    <dbReference type="NCBI Taxonomy" id="1550566"/>
    <lineage>
        <taxon>Archaea</taxon>
        <taxon>Methanobacteriati</taxon>
        <taxon>Methanobacteriota</taxon>
        <taxon>Stenosarchaea group</taxon>
        <taxon>Methanomicrobia</taxon>
        <taxon>Methanomicrobiales</taxon>
        <taxon>Methanomicrobiaceae</taxon>
        <taxon>Methanoculleus</taxon>
    </lineage>
</organism>
<dbReference type="PANTHER" id="PTHR30408">
    <property type="entry name" value="TYPE-1 RESTRICTION ENZYME ECOKI SPECIFICITY PROTEIN"/>
    <property type="match status" value="1"/>
</dbReference>
<dbReference type="PANTHER" id="PTHR30408:SF13">
    <property type="entry name" value="TYPE I RESTRICTION ENZYME HINDI SPECIFICITY SUBUNIT"/>
    <property type="match status" value="1"/>
</dbReference>
<feature type="domain" description="Type I restriction modification DNA specificity" evidence="5">
    <location>
        <begin position="64"/>
        <end position="173"/>
    </location>
</feature>
<reference evidence="6 7" key="1">
    <citation type="journal article" date="2015" name="Int. J. Syst. Evol. Microbiol.">
        <title>Methanoculleus sediminis sp. nov., a methanogen from sediments near a submarine mud volcano.</title>
        <authorList>
            <person name="Chen S.C."/>
            <person name="Chen M.F."/>
            <person name="Lai M.C."/>
            <person name="Weng C.Y."/>
            <person name="Wu S.Y."/>
            <person name="Lin S."/>
            <person name="Yang T.F."/>
            <person name="Chen P.C."/>
        </authorList>
    </citation>
    <scope>NUCLEOTIDE SEQUENCE [LARGE SCALE GENOMIC DNA]</scope>
    <source>
        <strain evidence="6 7">S3Fa</strain>
    </source>
</reference>
<dbReference type="InterPro" id="IPR000055">
    <property type="entry name" value="Restrct_endonuc_typeI_TRD"/>
</dbReference>
<dbReference type="EMBL" id="JXOJ01000001">
    <property type="protein sequence ID" value="KLK89388.1"/>
    <property type="molecule type" value="Genomic_DNA"/>
</dbReference>
<evidence type="ECO:0000259" key="5">
    <source>
        <dbReference type="Pfam" id="PF01420"/>
    </source>
</evidence>
<dbReference type="GO" id="GO:0009307">
    <property type="term" value="P:DNA restriction-modification system"/>
    <property type="evidence" value="ECO:0007669"/>
    <property type="project" value="UniProtKB-KW"/>
</dbReference>
<dbReference type="GO" id="GO:0003677">
    <property type="term" value="F:DNA binding"/>
    <property type="evidence" value="ECO:0007669"/>
    <property type="project" value="UniProtKB-KW"/>
</dbReference>
<keyword evidence="7" id="KW-1185">Reference proteome</keyword>
<keyword evidence="2" id="KW-0680">Restriction system</keyword>
<feature type="coiled-coil region" evidence="4">
    <location>
        <begin position="17"/>
        <end position="44"/>
    </location>
</feature>
<evidence type="ECO:0000313" key="7">
    <source>
        <dbReference type="Proteomes" id="UP000035301"/>
    </source>
</evidence>
<comment type="similarity">
    <text evidence="1">Belongs to the type-I restriction system S methylase family.</text>
</comment>
<dbReference type="AlphaFoldDB" id="A0A0H1R2P6"/>
<dbReference type="Proteomes" id="UP000035301">
    <property type="component" value="Unassembled WGS sequence"/>
</dbReference>
<dbReference type="Pfam" id="PF01420">
    <property type="entry name" value="Methylase_S"/>
    <property type="match status" value="1"/>
</dbReference>
<evidence type="ECO:0000313" key="6">
    <source>
        <dbReference type="EMBL" id="KLK89388.1"/>
    </source>
</evidence>
<dbReference type="CDD" id="cd17267">
    <property type="entry name" value="RMtype1_S_EcoAO83I-TRD1-CR1_like"/>
    <property type="match status" value="1"/>
</dbReference>
<dbReference type="PATRIC" id="fig|1550566.3.peg.142"/>
<dbReference type="Gene3D" id="1.10.287.1120">
    <property type="entry name" value="Bipartite methylase S protein"/>
    <property type="match status" value="1"/>
</dbReference>
<evidence type="ECO:0000256" key="4">
    <source>
        <dbReference type="SAM" id="Coils"/>
    </source>
</evidence>
<proteinExistence type="inferred from homology"/>
<evidence type="ECO:0000256" key="1">
    <source>
        <dbReference type="ARBA" id="ARBA00010923"/>
    </source>
</evidence>
<comment type="caution">
    <text evidence="6">The sequence shown here is derived from an EMBL/GenBank/DDBJ whole genome shotgun (WGS) entry which is preliminary data.</text>
</comment>
<gene>
    <name evidence="6" type="ORF">SZ63_00655</name>
</gene>